<feature type="compositionally biased region" description="Basic and acidic residues" evidence="2">
    <location>
        <begin position="1"/>
        <end position="10"/>
    </location>
</feature>
<keyword evidence="4" id="KW-1185">Reference proteome</keyword>
<protein>
    <submittedName>
        <fullName evidence="3">WGS project CAEQ00000000 data, annotated contig 2423</fullName>
    </submittedName>
</protein>
<feature type="region of interest" description="Disordered" evidence="2">
    <location>
        <begin position="434"/>
        <end position="460"/>
    </location>
</feature>
<dbReference type="Proteomes" id="UP000000702">
    <property type="component" value="Unassembled WGS sequence"/>
</dbReference>
<evidence type="ECO:0000313" key="3">
    <source>
        <dbReference type="EMBL" id="CCD15506.1"/>
    </source>
</evidence>
<organism evidence="3 4">
    <name type="scientific">Trypanosoma congolense (strain IL3000)</name>
    <dbReference type="NCBI Taxonomy" id="1068625"/>
    <lineage>
        <taxon>Eukaryota</taxon>
        <taxon>Discoba</taxon>
        <taxon>Euglenozoa</taxon>
        <taxon>Kinetoplastea</taxon>
        <taxon>Metakinetoplastina</taxon>
        <taxon>Trypanosomatida</taxon>
        <taxon>Trypanosomatidae</taxon>
        <taxon>Trypanosoma</taxon>
        <taxon>Nannomonas</taxon>
    </lineage>
</organism>
<feature type="region of interest" description="Disordered" evidence="2">
    <location>
        <begin position="1"/>
        <end position="29"/>
    </location>
</feature>
<feature type="region of interest" description="Disordered" evidence="2">
    <location>
        <begin position="379"/>
        <end position="403"/>
    </location>
</feature>
<dbReference type="VEuPathDB" id="TriTrypDB:TcIL3000_0_60120"/>
<reference evidence="3 4" key="2">
    <citation type="journal article" date="2012" name="Proc. Natl. Acad. Sci. U.S.A.">
        <title>Antigenic diversity is generated by distinct evolutionary mechanisms in African trypanosome species.</title>
        <authorList>
            <person name="Jackson A.P."/>
            <person name="Berry A."/>
            <person name="Aslett M."/>
            <person name="Allison H.C."/>
            <person name="Burton P."/>
            <person name="Vavrova-Anderson J."/>
            <person name="Brown R."/>
            <person name="Browne H."/>
            <person name="Corton N."/>
            <person name="Hauser H."/>
            <person name="Gamble J."/>
            <person name="Gilderthorp R."/>
            <person name="Marcello L."/>
            <person name="McQuillan J."/>
            <person name="Otto T.D."/>
            <person name="Quail M.A."/>
            <person name="Sanders M.J."/>
            <person name="van Tonder A."/>
            <person name="Ginger M.L."/>
            <person name="Field M.C."/>
            <person name="Barry J.D."/>
            <person name="Hertz-Fowler C."/>
            <person name="Berriman M."/>
        </authorList>
    </citation>
    <scope>NUCLEOTIDE SEQUENCE [LARGE SCALE GENOMIC DNA]</scope>
    <source>
        <strain evidence="3 4">IL3000</strain>
    </source>
</reference>
<comment type="caution">
    <text evidence="3">The sequence shown here is derived from an EMBL/GenBank/DDBJ whole genome shotgun (WGS) entry which is preliminary data.</text>
</comment>
<gene>
    <name evidence="3" type="ORF">TCIL3000_0_60120</name>
</gene>
<proteinExistence type="predicted"/>
<feature type="coiled-coil region" evidence="1">
    <location>
        <begin position="164"/>
        <end position="218"/>
    </location>
</feature>
<feature type="region of interest" description="Disordered" evidence="2">
    <location>
        <begin position="69"/>
        <end position="107"/>
    </location>
</feature>
<dbReference type="AlphaFoldDB" id="F9WE01"/>
<evidence type="ECO:0000256" key="1">
    <source>
        <dbReference type="SAM" id="Coils"/>
    </source>
</evidence>
<name>F9WE01_TRYCI</name>
<evidence type="ECO:0000256" key="2">
    <source>
        <dbReference type="SAM" id="MobiDB-lite"/>
    </source>
</evidence>
<accession>F9WE01</accession>
<sequence length="549" mass="58050">MREASSDKSKTSPAAMWSSGTTVKHSGGRPDVVAEKAAVFEELVTNLRRQVSYLEGRVSFLLRELSKKESSTVPEECREGAEEVGNGRSGVHSGGSTLRSTSEEDQVRPIVGDDVLTGAATPVAQPGEGHGEQLVPIHINARTMGLFIAMERLRAKHALDTDMLQCEKQAKDDLIEENSNLRLQIRELQRKMSERGQLQQALNVYDAEEEQCEDTERVPHPGFTSPEKKCIKELLDDVICERDYYKAQTDRLRVSNQELSTRIGVLQEQLKAENTQMISMESSLLSVMQELHSTKQLHEKKFTVYERLDRSCAVVVKQMQEAVGVCESAQQRILQYSQDDAPTSTSLINFVSGELLKISAALDVSKYFVGDSLIHANSTLHTGSCNSSTEEVPSPPAATEEISASPAATIPAPPAATIPAPPAATIPAPPVAAVPAPPAAAVPAPPAATVPAPPAAAVPAPPAATIPAPPVAAVPAPPVATVPAPPVATVPAPPAATVPAPPTAAVPGASIVVASGDPPTVGEELEALSHRISEAETVLLSYLKGAVSS</sequence>
<keyword evidence="1" id="KW-0175">Coiled coil</keyword>
<feature type="compositionally biased region" description="Basic and acidic residues" evidence="2">
    <location>
        <begin position="69"/>
        <end position="81"/>
    </location>
</feature>
<reference evidence="4" key="1">
    <citation type="submission" date="2011-07" db="EMBL/GenBank/DDBJ databases">
        <title>Divergent evolution of antigenic variation in African trypanosomes.</title>
        <authorList>
            <person name="Jackson A.P."/>
            <person name="Berry A."/>
            <person name="Allison H.C."/>
            <person name="Burton P."/>
            <person name="Anderson J."/>
            <person name="Aslett M."/>
            <person name="Brown R."/>
            <person name="Corton N."/>
            <person name="Harris D."/>
            <person name="Hauser H."/>
            <person name="Gamble J."/>
            <person name="Gilderthorp R."/>
            <person name="McQuillan J."/>
            <person name="Quail M.A."/>
            <person name="Sanders M."/>
            <person name="Van Tonder A."/>
            <person name="Ginger M.L."/>
            <person name="Donelson J.E."/>
            <person name="Field M.C."/>
            <person name="Barry J.D."/>
            <person name="Berriman M."/>
            <person name="Hertz-Fowler C."/>
        </authorList>
    </citation>
    <scope>NUCLEOTIDE SEQUENCE [LARGE SCALE GENOMIC DNA]</scope>
    <source>
        <strain evidence="4">IL3000</strain>
    </source>
</reference>
<feature type="compositionally biased region" description="Polar residues" evidence="2">
    <location>
        <begin position="379"/>
        <end position="391"/>
    </location>
</feature>
<evidence type="ECO:0000313" key="4">
    <source>
        <dbReference type="Proteomes" id="UP000000702"/>
    </source>
</evidence>
<dbReference type="EMBL" id="CAEQ01001935">
    <property type="protein sequence ID" value="CCD15506.1"/>
    <property type="molecule type" value="Genomic_DNA"/>
</dbReference>